<evidence type="ECO:0000313" key="2">
    <source>
        <dbReference type="Proteomes" id="UP000075260"/>
    </source>
</evidence>
<protein>
    <recommendedName>
        <fullName evidence="3">VCBS repeat-containing protein</fullName>
    </recommendedName>
</protein>
<sequence>MVRDVAAASSSPRGRSPILVPLGDGHGNFELTHDVPAGVFLSGVIGGDVTGDGLPAAVVAMTGVGAGVAVFPHDGARGFDTTGQQIQTPEGTFEGRPAPFPGAFGDIDGFGVGITDFDCNGCPDVVGVQLDGLVVFRGRGCATAP</sequence>
<dbReference type="AlphaFoldDB" id="A0A150Q1X5"/>
<dbReference type="EMBL" id="JEMA01001137">
    <property type="protein sequence ID" value="KYF61959.1"/>
    <property type="molecule type" value="Genomic_DNA"/>
</dbReference>
<dbReference type="Proteomes" id="UP000075260">
    <property type="component" value="Unassembled WGS sequence"/>
</dbReference>
<proteinExistence type="predicted"/>
<dbReference type="SUPFAM" id="SSF69318">
    <property type="entry name" value="Integrin alpha N-terminal domain"/>
    <property type="match status" value="1"/>
</dbReference>
<dbReference type="InterPro" id="IPR028994">
    <property type="entry name" value="Integrin_alpha_N"/>
</dbReference>
<reference evidence="1 2" key="1">
    <citation type="submission" date="2014-02" db="EMBL/GenBank/DDBJ databases">
        <title>The small core and large imbalanced accessory genome model reveals a collaborative survival strategy of Sorangium cellulosum strains in nature.</title>
        <authorList>
            <person name="Han K."/>
            <person name="Peng R."/>
            <person name="Blom J."/>
            <person name="Li Y.-Z."/>
        </authorList>
    </citation>
    <scope>NUCLEOTIDE SEQUENCE [LARGE SCALE GENOMIC DNA]</scope>
    <source>
        <strain evidence="1 2">So0008-312</strain>
    </source>
</reference>
<evidence type="ECO:0000313" key="1">
    <source>
        <dbReference type="EMBL" id="KYF61959.1"/>
    </source>
</evidence>
<organism evidence="1 2">
    <name type="scientific">Sorangium cellulosum</name>
    <name type="common">Polyangium cellulosum</name>
    <dbReference type="NCBI Taxonomy" id="56"/>
    <lineage>
        <taxon>Bacteria</taxon>
        <taxon>Pseudomonadati</taxon>
        <taxon>Myxococcota</taxon>
        <taxon>Polyangia</taxon>
        <taxon>Polyangiales</taxon>
        <taxon>Polyangiaceae</taxon>
        <taxon>Sorangium</taxon>
    </lineage>
</organism>
<gene>
    <name evidence="1" type="ORF">BE15_22605</name>
</gene>
<dbReference type="Gene3D" id="2.130.10.130">
    <property type="entry name" value="Integrin alpha, N-terminal"/>
    <property type="match status" value="1"/>
</dbReference>
<dbReference type="OrthoDB" id="5487371at2"/>
<evidence type="ECO:0008006" key="3">
    <source>
        <dbReference type="Google" id="ProtNLM"/>
    </source>
</evidence>
<accession>A0A150Q1X5</accession>
<dbReference type="RefSeq" id="WP_061612880.1">
    <property type="nucleotide sequence ID" value="NZ_JEMA01001137.1"/>
</dbReference>
<name>A0A150Q1X5_SORCE</name>
<comment type="caution">
    <text evidence="1">The sequence shown here is derived from an EMBL/GenBank/DDBJ whole genome shotgun (WGS) entry which is preliminary data.</text>
</comment>